<keyword evidence="7" id="KW-0547">Nucleotide-binding</keyword>
<dbReference type="SMART" id="SM00091">
    <property type="entry name" value="PAS"/>
    <property type="match status" value="2"/>
</dbReference>
<feature type="domain" description="PAC" evidence="16">
    <location>
        <begin position="199"/>
        <end position="258"/>
    </location>
</feature>
<feature type="domain" description="PAS" evidence="15">
    <location>
        <begin position="131"/>
        <end position="201"/>
    </location>
</feature>
<keyword evidence="10" id="KW-0408">Iron</keyword>
<dbReference type="AlphaFoldDB" id="A0A7S8HE20"/>
<name>A0A7S8HE20_9HYPH</name>
<dbReference type="Gene3D" id="3.30.450.20">
    <property type="entry name" value="PAS domain"/>
    <property type="match status" value="2"/>
</dbReference>
<evidence type="ECO:0000259" key="15">
    <source>
        <dbReference type="PROSITE" id="PS50112"/>
    </source>
</evidence>
<dbReference type="SUPFAM" id="SSF55874">
    <property type="entry name" value="ATPase domain of HSP90 chaperone/DNA topoisomerase II/histidine kinase"/>
    <property type="match status" value="1"/>
</dbReference>
<evidence type="ECO:0000256" key="11">
    <source>
        <dbReference type="ARBA" id="ARBA00023012"/>
    </source>
</evidence>
<evidence type="ECO:0000256" key="9">
    <source>
        <dbReference type="ARBA" id="ARBA00022840"/>
    </source>
</evidence>
<evidence type="ECO:0000256" key="7">
    <source>
        <dbReference type="ARBA" id="ARBA00022741"/>
    </source>
</evidence>
<dbReference type="GO" id="GO:0005524">
    <property type="term" value="F:ATP binding"/>
    <property type="evidence" value="ECO:0007669"/>
    <property type="project" value="UniProtKB-KW"/>
</dbReference>
<feature type="domain" description="Histidine kinase" evidence="14">
    <location>
        <begin position="278"/>
        <end position="493"/>
    </location>
</feature>
<dbReference type="PANTHER" id="PTHR43065">
    <property type="entry name" value="SENSOR HISTIDINE KINASE"/>
    <property type="match status" value="1"/>
</dbReference>
<evidence type="ECO:0000256" key="6">
    <source>
        <dbReference type="ARBA" id="ARBA00022679"/>
    </source>
</evidence>
<evidence type="ECO:0000256" key="8">
    <source>
        <dbReference type="ARBA" id="ARBA00022777"/>
    </source>
</evidence>
<dbReference type="SUPFAM" id="SSF55785">
    <property type="entry name" value="PYP-like sensor domain (PAS domain)"/>
    <property type="match status" value="2"/>
</dbReference>
<protein>
    <recommendedName>
        <fullName evidence="13">Sensor protein FixL</fullName>
        <ecNumber evidence="3">2.7.13.3</ecNumber>
    </recommendedName>
</protein>
<feature type="domain" description="PAS" evidence="15">
    <location>
        <begin position="19"/>
        <end position="74"/>
    </location>
</feature>
<dbReference type="KEGG" id="kmn:HW532_08045"/>
<dbReference type="Gene3D" id="6.10.250.2580">
    <property type="match status" value="1"/>
</dbReference>
<evidence type="ECO:0000313" key="17">
    <source>
        <dbReference type="EMBL" id="QPC45240.1"/>
    </source>
</evidence>
<accession>A0A7S8HE20</accession>
<dbReference type="GO" id="GO:0006355">
    <property type="term" value="P:regulation of DNA-templated transcription"/>
    <property type="evidence" value="ECO:0007669"/>
    <property type="project" value="InterPro"/>
</dbReference>
<proteinExistence type="predicted"/>
<evidence type="ECO:0000259" key="14">
    <source>
        <dbReference type="PROSITE" id="PS50109"/>
    </source>
</evidence>
<evidence type="ECO:0000256" key="4">
    <source>
        <dbReference type="ARBA" id="ARBA00022553"/>
    </source>
</evidence>
<dbReference type="Gene3D" id="1.10.287.130">
    <property type="match status" value="1"/>
</dbReference>
<dbReference type="InterPro" id="IPR005467">
    <property type="entry name" value="His_kinase_dom"/>
</dbReference>
<dbReference type="InterPro" id="IPR035965">
    <property type="entry name" value="PAS-like_dom_sf"/>
</dbReference>
<dbReference type="GO" id="GO:0000155">
    <property type="term" value="F:phosphorelay sensor kinase activity"/>
    <property type="evidence" value="ECO:0007669"/>
    <property type="project" value="InterPro"/>
</dbReference>
<dbReference type="InterPro" id="IPR036097">
    <property type="entry name" value="HisK_dim/P_sf"/>
</dbReference>
<keyword evidence="8" id="KW-0418">Kinase</keyword>
<evidence type="ECO:0000256" key="3">
    <source>
        <dbReference type="ARBA" id="ARBA00012438"/>
    </source>
</evidence>
<sequence>MDGADGHDRVADAITDYAIVVVDTGGIVKGWNTGAERIAGWSREEAVGQHISMAFLPEDRAADKVAQQLALAERTGRCEDQGVRRRKDGSTYVANAVTTPLLDAEGRTAGFVKVVRDMGEQEATVSALRAREAHLTSILETVPDSVVVIDPQGIVQFFSPAAEKQFGYAAEEVVGRNVSMLMPSPYREAHDVYISRYLETGERRIIGIGRVVVGERKDGSTFPLELNVGEMNNGEHRYFTGFIRDLTERQETEARLQELQTELVHISRLTAMGEMASNLAHELNQPLSAISNYLKGCQRLLESGETPPRETLVGALDRAAAQALRAGQIITRLREFMSRGESERSVESLAKIIEEAGALALVGAKEHAVRVRFQLDSAVDTVFADKVQVQQVLLNLMRNAVEAVEGCPRRNVTIATGEAGDGYARISVIDTGIGLDEDVAAKLFQPFVTSKPHGMGVGLSICRTIVEAHGGRIWVEPNPQGGTIFTFTLPRIDGENTDE</sequence>
<dbReference type="FunFam" id="3.30.450.20:FF:000060">
    <property type="entry name" value="Sensor protein FixL"/>
    <property type="match status" value="1"/>
</dbReference>
<evidence type="ECO:0000256" key="12">
    <source>
        <dbReference type="ARBA" id="ARBA00059827"/>
    </source>
</evidence>
<keyword evidence="11" id="KW-0902">Two-component regulatory system</keyword>
<dbReference type="InterPro" id="IPR003661">
    <property type="entry name" value="HisK_dim/P_dom"/>
</dbReference>
<dbReference type="NCBIfam" id="TIGR00229">
    <property type="entry name" value="sensory_box"/>
    <property type="match status" value="2"/>
</dbReference>
<keyword evidence="4" id="KW-0597">Phosphoprotein</keyword>
<comment type="function">
    <text evidence="12">Putative oxygen sensor; modulates the activity of FixJ, a transcriptional activator of nitrogen fixation fixK gene. FixL probably acts as a kinase that phosphorylates FixJ.</text>
</comment>
<evidence type="ECO:0000313" key="18">
    <source>
        <dbReference type="Proteomes" id="UP000593594"/>
    </source>
</evidence>
<evidence type="ECO:0000256" key="5">
    <source>
        <dbReference type="ARBA" id="ARBA00022617"/>
    </source>
</evidence>
<dbReference type="PANTHER" id="PTHR43065:SF10">
    <property type="entry name" value="PEROXIDE STRESS-ACTIVATED HISTIDINE KINASE MAK3"/>
    <property type="match status" value="1"/>
</dbReference>
<dbReference type="InterPro" id="IPR004358">
    <property type="entry name" value="Sig_transdc_His_kin-like_C"/>
</dbReference>
<gene>
    <name evidence="17" type="ORF">HW532_08045</name>
</gene>
<dbReference type="Pfam" id="PF00989">
    <property type="entry name" value="PAS"/>
    <property type="match status" value="2"/>
</dbReference>
<dbReference type="InterPro" id="IPR036890">
    <property type="entry name" value="HATPase_C_sf"/>
</dbReference>
<dbReference type="InterPro" id="IPR000014">
    <property type="entry name" value="PAS"/>
</dbReference>
<evidence type="ECO:0000256" key="10">
    <source>
        <dbReference type="ARBA" id="ARBA00023004"/>
    </source>
</evidence>
<keyword evidence="5" id="KW-0479">Metal-binding</keyword>
<dbReference type="CDD" id="cd00082">
    <property type="entry name" value="HisKA"/>
    <property type="match status" value="1"/>
</dbReference>
<keyword evidence="9" id="KW-0067">ATP-binding</keyword>
<dbReference type="CDD" id="cd00130">
    <property type="entry name" value="PAS"/>
    <property type="match status" value="2"/>
</dbReference>
<dbReference type="EC" id="2.7.13.3" evidence="3"/>
<dbReference type="Pfam" id="PF02518">
    <property type="entry name" value="HATPase_c"/>
    <property type="match status" value="1"/>
</dbReference>
<dbReference type="Gene3D" id="3.30.565.10">
    <property type="entry name" value="Histidine kinase-like ATPase, C-terminal domain"/>
    <property type="match status" value="1"/>
</dbReference>
<dbReference type="Pfam" id="PF00512">
    <property type="entry name" value="HisKA"/>
    <property type="match status" value="1"/>
</dbReference>
<dbReference type="InterPro" id="IPR000700">
    <property type="entry name" value="PAS-assoc_C"/>
</dbReference>
<dbReference type="SUPFAM" id="SSF47384">
    <property type="entry name" value="Homodimeric domain of signal transducing histidine kinase"/>
    <property type="match status" value="1"/>
</dbReference>
<dbReference type="PROSITE" id="PS50109">
    <property type="entry name" value="HIS_KIN"/>
    <property type="match status" value="1"/>
</dbReference>
<dbReference type="SMART" id="SM00388">
    <property type="entry name" value="HisKA"/>
    <property type="match status" value="1"/>
</dbReference>
<dbReference type="EMBL" id="CP058214">
    <property type="protein sequence ID" value="QPC45240.1"/>
    <property type="molecule type" value="Genomic_DNA"/>
</dbReference>
<evidence type="ECO:0000256" key="1">
    <source>
        <dbReference type="ARBA" id="ARBA00000085"/>
    </source>
</evidence>
<dbReference type="SMART" id="SM00387">
    <property type="entry name" value="HATPase_c"/>
    <property type="match status" value="1"/>
</dbReference>
<comment type="cofactor">
    <cofactor evidence="2">
        <name>heme</name>
        <dbReference type="ChEBI" id="CHEBI:30413"/>
    </cofactor>
</comment>
<keyword evidence="6" id="KW-0808">Transferase</keyword>
<dbReference type="SMART" id="SM00086">
    <property type="entry name" value="PAC"/>
    <property type="match status" value="2"/>
</dbReference>
<evidence type="ECO:0000256" key="2">
    <source>
        <dbReference type="ARBA" id="ARBA00001971"/>
    </source>
</evidence>
<keyword evidence="18" id="KW-1185">Reference proteome</keyword>
<evidence type="ECO:0000256" key="13">
    <source>
        <dbReference type="ARBA" id="ARBA00070616"/>
    </source>
</evidence>
<dbReference type="Proteomes" id="UP000593594">
    <property type="component" value="Chromosome"/>
</dbReference>
<dbReference type="PROSITE" id="PS50112">
    <property type="entry name" value="PAS"/>
    <property type="match status" value="2"/>
</dbReference>
<dbReference type="InterPro" id="IPR001610">
    <property type="entry name" value="PAC"/>
</dbReference>
<dbReference type="InterPro" id="IPR013767">
    <property type="entry name" value="PAS_fold"/>
</dbReference>
<keyword evidence="5" id="KW-0349">Heme</keyword>
<reference evidence="17 18" key="1">
    <citation type="submission" date="2020-06" db="EMBL/GenBank/DDBJ databases">
        <title>Genome sequence of 2 isolates from Red Sea Mangroves.</title>
        <authorList>
            <person name="Sefrji F."/>
            <person name="Michoud G."/>
            <person name="Merlino G."/>
            <person name="Daffonchio D."/>
        </authorList>
    </citation>
    <scope>NUCLEOTIDE SEQUENCE [LARGE SCALE GENOMIC DNA]</scope>
    <source>
        <strain evidence="17 18">R1DC25</strain>
    </source>
</reference>
<dbReference type="PRINTS" id="PR00344">
    <property type="entry name" value="BCTRLSENSOR"/>
</dbReference>
<dbReference type="InterPro" id="IPR003594">
    <property type="entry name" value="HATPase_dom"/>
</dbReference>
<feature type="domain" description="PAC" evidence="16">
    <location>
        <begin position="77"/>
        <end position="130"/>
    </location>
</feature>
<evidence type="ECO:0000259" key="16">
    <source>
        <dbReference type="PROSITE" id="PS50113"/>
    </source>
</evidence>
<comment type="catalytic activity">
    <reaction evidence="1">
        <text>ATP + protein L-histidine = ADP + protein N-phospho-L-histidine.</text>
        <dbReference type="EC" id="2.7.13.3"/>
    </reaction>
</comment>
<dbReference type="PROSITE" id="PS50113">
    <property type="entry name" value="PAC"/>
    <property type="match status" value="2"/>
</dbReference>
<organism evidence="17 18">
    <name type="scientific">Kaustia mangrovi</name>
    <dbReference type="NCBI Taxonomy" id="2593653"/>
    <lineage>
        <taxon>Bacteria</taxon>
        <taxon>Pseudomonadati</taxon>
        <taxon>Pseudomonadota</taxon>
        <taxon>Alphaproteobacteria</taxon>
        <taxon>Hyphomicrobiales</taxon>
        <taxon>Parvibaculaceae</taxon>
        <taxon>Kaustia</taxon>
    </lineage>
</organism>